<gene>
    <name evidence="3" type="ORF">GCG54_00011509</name>
</gene>
<dbReference type="InterPro" id="IPR011047">
    <property type="entry name" value="Quinoprotein_ADH-like_sf"/>
</dbReference>
<dbReference type="Gene3D" id="3.40.50.300">
    <property type="entry name" value="P-loop containing nucleotide triphosphate hydrolases"/>
    <property type="match status" value="1"/>
</dbReference>
<accession>A0A8H4FP52</accession>
<dbReference type="InterPro" id="IPR007111">
    <property type="entry name" value="NACHT_NTPase"/>
</dbReference>
<keyword evidence="4" id="KW-1185">Reference proteome</keyword>
<proteinExistence type="predicted"/>
<organism evidence="3 4">
    <name type="scientific">Colletotrichum gloeosporioides</name>
    <name type="common">Anthracnose fungus</name>
    <name type="synonym">Glomerella cingulata</name>
    <dbReference type="NCBI Taxonomy" id="474922"/>
    <lineage>
        <taxon>Eukaryota</taxon>
        <taxon>Fungi</taxon>
        <taxon>Dikarya</taxon>
        <taxon>Ascomycota</taxon>
        <taxon>Pezizomycotina</taxon>
        <taxon>Sordariomycetes</taxon>
        <taxon>Hypocreomycetidae</taxon>
        <taxon>Glomerellales</taxon>
        <taxon>Glomerellaceae</taxon>
        <taxon>Colletotrichum</taxon>
        <taxon>Colletotrichum gloeosporioides species complex</taxon>
    </lineage>
</organism>
<dbReference type="AlphaFoldDB" id="A0A8H4FP52"/>
<dbReference type="InterPro" id="IPR056884">
    <property type="entry name" value="NPHP3-like_N"/>
</dbReference>
<dbReference type="PROSITE" id="PS50837">
    <property type="entry name" value="NACHT"/>
    <property type="match status" value="1"/>
</dbReference>
<dbReference type="PANTHER" id="PTHR10039">
    <property type="entry name" value="AMELOGENIN"/>
    <property type="match status" value="1"/>
</dbReference>
<protein>
    <submittedName>
        <fullName evidence="3">Vegetative incompatibility protein HET-E-1</fullName>
    </submittedName>
</protein>
<evidence type="ECO:0000313" key="4">
    <source>
        <dbReference type="Proteomes" id="UP000613401"/>
    </source>
</evidence>
<reference evidence="3" key="1">
    <citation type="journal article" date="2020" name="Phytopathology">
        <title>Genome sequence and comparative analysis of Colletotrichum gloeosporioides isolated from Liriodendron leaves.</title>
        <authorList>
            <person name="Fu F.F."/>
            <person name="Hao Z."/>
            <person name="Wang P."/>
            <person name="Lu Y."/>
            <person name="Xue L.J."/>
            <person name="Wei G."/>
            <person name="Tian Y."/>
            <person name="Baishi H."/>
            <person name="Xu H."/>
            <person name="Shi J."/>
            <person name="Cheng T."/>
            <person name="Wang G."/>
            <person name="Yi Y."/>
            <person name="Chen J."/>
        </authorList>
    </citation>
    <scope>NUCLEOTIDE SEQUENCE</scope>
    <source>
        <strain evidence="3">Lc1</strain>
    </source>
</reference>
<dbReference type="SMART" id="SM00320">
    <property type="entry name" value="WD40"/>
    <property type="match status" value="5"/>
</dbReference>
<evidence type="ECO:0000313" key="3">
    <source>
        <dbReference type="EMBL" id="KAF3809312.1"/>
    </source>
</evidence>
<dbReference type="Gene3D" id="2.130.10.10">
    <property type="entry name" value="YVTN repeat-like/Quinoprotein amine dehydrogenase"/>
    <property type="match status" value="3"/>
</dbReference>
<dbReference type="InterPro" id="IPR015943">
    <property type="entry name" value="WD40/YVTN_repeat-like_dom_sf"/>
</dbReference>
<evidence type="ECO:0000256" key="1">
    <source>
        <dbReference type="ARBA" id="ARBA00022737"/>
    </source>
</evidence>
<dbReference type="GeneID" id="69018635"/>
<comment type="caution">
    <text evidence="3">The sequence shown here is derived from an EMBL/GenBank/DDBJ whole genome shotgun (WGS) entry which is preliminary data.</text>
</comment>
<name>A0A8H4FP52_COLGL</name>
<dbReference type="Proteomes" id="UP000613401">
    <property type="component" value="Unassembled WGS sequence"/>
</dbReference>
<keyword evidence="1" id="KW-0677">Repeat</keyword>
<dbReference type="EMBL" id="WVTB01000017">
    <property type="protein sequence ID" value="KAF3809312.1"/>
    <property type="molecule type" value="Genomic_DNA"/>
</dbReference>
<evidence type="ECO:0000259" key="2">
    <source>
        <dbReference type="PROSITE" id="PS50837"/>
    </source>
</evidence>
<feature type="domain" description="NACHT" evidence="2">
    <location>
        <begin position="85"/>
        <end position="227"/>
    </location>
</feature>
<dbReference type="Pfam" id="PF24883">
    <property type="entry name" value="NPHP3_N"/>
    <property type="match status" value="1"/>
</dbReference>
<sequence>MNINNSSSGKQYNNVGSGSQYNAENITITHDAEGDRQFLIDLKLSDPRLDKERIERTKGGLWKDSYIWIFDNEDFQRWRTDFQSRLLWIRGDPGKGKTMLLCGIVDELHGDKSAHQVIYFFCQATDSNLNTASAVLRGILYLALKKAPELVKGLREAHDSCDRQLFEGSNGWQALCNMTTSVLCNEIFQNVVVIIDALDECTTGVDELLQFVTQLSSKSIKIIVSSRNWPRIEHGIAAATYKAAHISLELNEGSISAAVVAFIEHKVSQLARKHDYSTITQSLVYNTLLQKSNSTFLWAALVCQQLADNSTNSWEVESKLNDTPAGLHELYDRMLDQALRSTNRDLSQRILAVASLVYRPVTVAELKSLLGLRDAGLVNDTQPLEKGVQQCGSFLTVRDGVMYFLHQSAKDFLLENENLEMIMPHGIGHEHGLLWRNSMEVMLSTLRYNICGLKTPGTSVDDPQTHISDSLEPMRYSCIHWIDHFCMMGGIKHSQAALAEKFFTRSFLHWAEASCLLRSVYESVGSLQRLYRFLQENSLVNLTPKLTRINRHDTAGFSRLTDLVQDASYFLQQGQQVIEDTPLQIYWSLLLFSPRQSIIRKLHLHEGHNFVLNKPLVKEKEWNTRLKATVYHEHCDKLRFSPDGSILVSESNREIKIWDRQTGRCLRTIRPTSHVSNYLAPLALSYDGSIAACGRFQCGTWDTKTGDCLQTLRYFSPSVSVECLALSQDGRYLATVTKDNSTTVDIWNAQNGLCLQRLDRNLEEVVAVVFSPDGLTLASASGCITIWEVEAGERLRDLRNHVEYQPNALCYTSTGHRIVSVSKELPSPIPGCHPIRKVYIWETSTGQLLQSVADVFNACNFTPLSPGGIVVCHRRKGHTFESVNLETGERLDTLVKYDQIFQNTVSSDGHYFATVSFGGTISLWDLTALRQGYRHSIDVWDAQSGRNLQTLHVRDTAKKQTRCCDKATAAFGREDTILLATEDCENVKIWDATTSSHLRSLPVGQRVGSMVFSDDATKIAIALHDRGMISMIQIWDPNTGRRMWELKLPQQESTSQDFLQSFSKTEPELRTCNGIIDLSFLTSETTTSLVELSHISFRSKPEGYHVEGNWLMKDLTRL</sequence>
<dbReference type="InterPro" id="IPR027417">
    <property type="entry name" value="P-loop_NTPase"/>
</dbReference>
<dbReference type="InterPro" id="IPR001680">
    <property type="entry name" value="WD40_rpt"/>
</dbReference>
<dbReference type="SUPFAM" id="SSF50998">
    <property type="entry name" value="Quinoprotein alcohol dehydrogenase-like"/>
    <property type="match status" value="1"/>
</dbReference>
<dbReference type="PANTHER" id="PTHR10039:SF14">
    <property type="entry name" value="NACHT DOMAIN-CONTAINING PROTEIN"/>
    <property type="match status" value="1"/>
</dbReference>
<dbReference type="Pfam" id="PF00400">
    <property type="entry name" value="WD40"/>
    <property type="match status" value="3"/>
</dbReference>
<reference evidence="3" key="2">
    <citation type="submission" date="2020-03" db="EMBL/GenBank/DDBJ databases">
        <authorList>
            <person name="Fu F.-F."/>
            <person name="Chen J."/>
        </authorList>
    </citation>
    <scope>NUCLEOTIDE SEQUENCE</scope>
    <source>
        <strain evidence="3">Lc1</strain>
    </source>
</reference>
<feature type="non-terminal residue" evidence="3">
    <location>
        <position position="1118"/>
    </location>
</feature>
<dbReference type="RefSeq" id="XP_045268471.1">
    <property type="nucleotide sequence ID" value="XM_045411413.1"/>
</dbReference>
<dbReference type="SUPFAM" id="SSF52540">
    <property type="entry name" value="P-loop containing nucleoside triphosphate hydrolases"/>
    <property type="match status" value="1"/>
</dbReference>